<dbReference type="PANTHER" id="PTHR11102:SF160">
    <property type="entry name" value="ERAD-ASSOCIATED E3 UBIQUITIN-PROTEIN LIGASE COMPONENT HRD3"/>
    <property type="match status" value="1"/>
</dbReference>
<dbReference type="Gene3D" id="1.25.40.10">
    <property type="entry name" value="Tetratricopeptide repeat domain"/>
    <property type="match status" value="1"/>
</dbReference>
<organism evidence="3 4">
    <name type="scientific">Chara braunii</name>
    <name type="common">Braun's stonewort</name>
    <dbReference type="NCBI Taxonomy" id="69332"/>
    <lineage>
        <taxon>Eukaryota</taxon>
        <taxon>Viridiplantae</taxon>
        <taxon>Streptophyta</taxon>
        <taxon>Charophyceae</taxon>
        <taxon>Charales</taxon>
        <taxon>Characeae</taxon>
        <taxon>Chara</taxon>
    </lineage>
</organism>
<dbReference type="InterPro" id="IPR011990">
    <property type="entry name" value="TPR-like_helical_dom_sf"/>
</dbReference>
<dbReference type="SMART" id="SM00671">
    <property type="entry name" value="SEL1"/>
    <property type="match status" value="4"/>
</dbReference>
<accession>A0A388L6D0</accession>
<protein>
    <submittedName>
        <fullName evidence="3">Uncharacterized protein</fullName>
    </submittedName>
</protein>
<evidence type="ECO:0000313" key="3">
    <source>
        <dbReference type="EMBL" id="GBG77844.1"/>
    </source>
</evidence>
<dbReference type="STRING" id="69332.A0A388L6D0"/>
<sequence>MPPGRGECLPAYWQNLANGSYSGPRALNNPLPDEAAAMPCSRGPERFFCGAARPSFWDTGACAAACDSTATLSFSLQAAQITSLGLRHYYGVPGKMRIDLKAAENYFQCASERGDKRVWVLLNRCILAAGDTEANVRYTAERELEQAVSKGTEGAALALAELYIHQRRRPVDVANFLHKEIVCASKYAKEAKFLLSQFYIRNGNEPHWSALTVPHWSEGRKLALELAEQWGCPSSNFFLGLYHLQGLYRFKKDPPTGVQFISAAAEKDHPLAKVVLSICYVEGVGVKRSATKAQEWLERGAWQGCEEAETLAGIAMLHGELDWPTDHDGNEQQGVAYLRKAAENGYFFAQVALGLHLEEQSRNEAGSTGRGEVVLSAASSPSGPVSTGSDVSINFQAEALKWHLKAASNGHVQDISKTDLQVSSKLTQRHFGSHCNWFVGALVRMSVASVDSSAVTRPSGDVWAAYAEANQKVDESLRRSGGLDRIRLEWSANGECHLTDYYSTWWGIVKHTYVGAAATTVNFARPPVSGIIDCADLVMASVTNLMGNAWASLIWSALRGLSYLRLEHNTKMRAEQVIALAPTVSEFESVVKEAAVCLAIVRRQNMELINRVRLLGLATRKRDVLRKAMDGDVRKRDVVCVLLDRNHNTSIVGPSGPSGQGLGMRKRDVLRKALDREVRKRDAVREILGRNHNTSAVAPLGQGLDLLSVALAAHDALQLLQAVRRGDLARVSDCKTRRQQIVSAALGRLGGGYLTKHASVERSPEGRDNYEDRFRRVLEKRNDSHYS</sequence>
<keyword evidence="4" id="KW-1185">Reference proteome</keyword>
<dbReference type="EMBL" id="BFEA01000278">
    <property type="protein sequence ID" value="GBG77844.1"/>
    <property type="molecule type" value="Genomic_DNA"/>
</dbReference>
<dbReference type="InterPro" id="IPR006597">
    <property type="entry name" value="Sel1-like"/>
</dbReference>
<dbReference type="Gramene" id="GBG77844">
    <property type="protein sequence ID" value="GBG77844"/>
    <property type="gene ID" value="CBR_g25774"/>
</dbReference>
<dbReference type="AlphaFoldDB" id="A0A388L6D0"/>
<feature type="compositionally biased region" description="Polar residues" evidence="2">
    <location>
        <begin position="377"/>
        <end position="388"/>
    </location>
</feature>
<proteinExistence type="inferred from homology"/>
<dbReference type="SUPFAM" id="SSF81901">
    <property type="entry name" value="HCP-like"/>
    <property type="match status" value="1"/>
</dbReference>
<dbReference type="Proteomes" id="UP000265515">
    <property type="component" value="Unassembled WGS sequence"/>
</dbReference>
<dbReference type="Pfam" id="PF08238">
    <property type="entry name" value="Sel1"/>
    <property type="match status" value="5"/>
</dbReference>
<gene>
    <name evidence="3" type="ORF">CBR_g25774</name>
</gene>
<evidence type="ECO:0000313" key="4">
    <source>
        <dbReference type="Proteomes" id="UP000265515"/>
    </source>
</evidence>
<evidence type="ECO:0000256" key="2">
    <source>
        <dbReference type="SAM" id="MobiDB-lite"/>
    </source>
</evidence>
<name>A0A388L6D0_CHABU</name>
<comment type="similarity">
    <text evidence="1">Belongs to the sel-1 family.</text>
</comment>
<reference evidence="3 4" key="1">
    <citation type="journal article" date="2018" name="Cell">
        <title>The Chara Genome: Secondary Complexity and Implications for Plant Terrestrialization.</title>
        <authorList>
            <person name="Nishiyama T."/>
            <person name="Sakayama H."/>
            <person name="Vries J.D."/>
            <person name="Buschmann H."/>
            <person name="Saint-Marcoux D."/>
            <person name="Ullrich K.K."/>
            <person name="Haas F.B."/>
            <person name="Vanderstraeten L."/>
            <person name="Becker D."/>
            <person name="Lang D."/>
            <person name="Vosolsobe S."/>
            <person name="Rombauts S."/>
            <person name="Wilhelmsson P.K.I."/>
            <person name="Janitza P."/>
            <person name="Kern R."/>
            <person name="Heyl A."/>
            <person name="Rumpler F."/>
            <person name="Villalobos L.I.A.C."/>
            <person name="Clay J.M."/>
            <person name="Skokan R."/>
            <person name="Toyoda A."/>
            <person name="Suzuki Y."/>
            <person name="Kagoshima H."/>
            <person name="Schijlen E."/>
            <person name="Tajeshwar N."/>
            <person name="Catarino B."/>
            <person name="Hetherington A.J."/>
            <person name="Saltykova A."/>
            <person name="Bonnot C."/>
            <person name="Breuninger H."/>
            <person name="Symeonidi A."/>
            <person name="Radhakrishnan G.V."/>
            <person name="Van Nieuwerburgh F."/>
            <person name="Deforce D."/>
            <person name="Chang C."/>
            <person name="Karol K.G."/>
            <person name="Hedrich R."/>
            <person name="Ulvskov P."/>
            <person name="Glockner G."/>
            <person name="Delwiche C.F."/>
            <person name="Petrasek J."/>
            <person name="Van de Peer Y."/>
            <person name="Friml J."/>
            <person name="Beilby M."/>
            <person name="Dolan L."/>
            <person name="Kohara Y."/>
            <person name="Sugano S."/>
            <person name="Fujiyama A."/>
            <person name="Delaux P.-M."/>
            <person name="Quint M."/>
            <person name="TheiBen G."/>
            <person name="Hagemann M."/>
            <person name="Harholt J."/>
            <person name="Dunand C."/>
            <person name="Zachgo S."/>
            <person name="Langdale J."/>
            <person name="Maumus F."/>
            <person name="Straeten D.V.D."/>
            <person name="Gould S.B."/>
            <person name="Rensing S.A."/>
        </authorList>
    </citation>
    <scope>NUCLEOTIDE SEQUENCE [LARGE SCALE GENOMIC DNA]</scope>
    <source>
        <strain evidence="3 4">S276</strain>
    </source>
</reference>
<evidence type="ECO:0000256" key="1">
    <source>
        <dbReference type="ARBA" id="ARBA00038101"/>
    </source>
</evidence>
<dbReference type="PANTHER" id="PTHR11102">
    <property type="entry name" value="SEL-1-LIKE PROTEIN"/>
    <property type="match status" value="1"/>
</dbReference>
<dbReference type="InterPro" id="IPR050767">
    <property type="entry name" value="Sel1_AlgK"/>
</dbReference>
<comment type="caution">
    <text evidence="3">The sequence shown here is derived from an EMBL/GenBank/DDBJ whole genome shotgun (WGS) entry which is preliminary data.</text>
</comment>
<feature type="region of interest" description="Disordered" evidence="2">
    <location>
        <begin position="366"/>
        <end position="388"/>
    </location>
</feature>